<dbReference type="OrthoDB" id="9804559at2"/>
<dbReference type="PANTHER" id="PTHR30435">
    <property type="entry name" value="FLAGELLAR PROTEIN"/>
    <property type="match status" value="1"/>
</dbReference>
<name>A0A3L9Y896_9RHOB</name>
<dbReference type="InterPro" id="IPR053967">
    <property type="entry name" value="LlgE_F_G-like_D1"/>
</dbReference>
<gene>
    <name evidence="8" type="ORF">D9R08_00685</name>
</gene>
<comment type="similarity">
    <text evidence="2 4">Belongs to the flagella basal body rod proteins family.</text>
</comment>
<organism evidence="8 9">
    <name type="scientific">Rhodophyticola porphyridii</name>
    <dbReference type="NCBI Taxonomy" id="1852017"/>
    <lineage>
        <taxon>Bacteria</taxon>
        <taxon>Pseudomonadati</taxon>
        <taxon>Pseudomonadota</taxon>
        <taxon>Alphaproteobacteria</taxon>
        <taxon>Rhodobacterales</taxon>
        <taxon>Roseobacteraceae</taxon>
        <taxon>Rhodophyticola</taxon>
    </lineage>
</organism>
<dbReference type="GO" id="GO:0071978">
    <property type="term" value="P:bacterial-type flagellum-dependent swarming motility"/>
    <property type="evidence" value="ECO:0007669"/>
    <property type="project" value="TreeGrafter"/>
</dbReference>
<evidence type="ECO:0000313" key="8">
    <source>
        <dbReference type="EMBL" id="RMA43498.1"/>
    </source>
</evidence>
<comment type="subunit">
    <text evidence="4">The basal body constitutes a major portion of the flagellar organelle and consists of five rings (E,L,P,S, and M) mounted on a central rod. The rod consists of about 26 subunits of FlgG in the distal portion, and FlgB, FlgC and FlgF are thought to build up the proximal portion of the rod with about 6 subunits each.</text>
</comment>
<evidence type="ECO:0000256" key="4">
    <source>
        <dbReference type="RuleBase" id="RU362116"/>
    </source>
</evidence>
<feature type="domain" description="Flagellar basal-body/hook protein C-terminal" evidence="6">
    <location>
        <begin position="191"/>
        <end position="231"/>
    </location>
</feature>
<dbReference type="Pfam" id="PF00460">
    <property type="entry name" value="Flg_bb_rod"/>
    <property type="match status" value="1"/>
</dbReference>
<accession>A0A3L9Y896</accession>
<keyword evidence="8" id="KW-0966">Cell projection</keyword>
<dbReference type="SUPFAM" id="SSF117143">
    <property type="entry name" value="Flagellar hook protein flgE"/>
    <property type="match status" value="1"/>
</dbReference>
<dbReference type="InterPro" id="IPR010930">
    <property type="entry name" value="Flg_bb/hook_C_dom"/>
</dbReference>
<evidence type="ECO:0000256" key="3">
    <source>
        <dbReference type="ARBA" id="ARBA00023143"/>
    </source>
</evidence>
<feature type="domain" description="Flagellar hook protein FlgE/F/G-like D1" evidence="7">
    <location>
        <begin position="82"/>
        <end position="148"/>
    </location>
</feature>
<evidence type="ECO:0000256" key="2">
    <source>
        <dbReference type="ARBA" id="ARBA00009677"/>
    </source>
</evidence>
<comment type="subcellular location">
    <subcellularLocation>
        <location evidence="1 4">Bacterial flagellum basal body</location>
    </subcellularLocation>
</comment>
<dbReference type="PANTHER" id="PTHR30435:SF19">
    <property type="entry name" value="FLAGELLAR BASAL-BODY ROD PROTEIN FLGG"/>
    <property type="match status" value="1"/>
</dbReference>
<dbReference type="AlphaFoldDB" id="A0A3L9Y896"/>
<dbReference type="GO" id="GO:0030694">
    <property type="term" value="C:bacterial-type flagellum basal body, rod"/>
    <property type="evidence" value="ECO:0007669"/>
    <property type="project" value="UniProtKB-UniRule"/>
</dbReference>
<evidence type="ECO:0000256" key="1">
    <source>
        <dbReference type="ARBA" id="ARBA00004117"/>
    </source>
</evidence>
<dbReference type="InterPro" id="IPR012836">
    <property type="entry name" value="FlgF"/>
</dbReference>
<proteinExistence type="inferred from homology"/>
<dbReference type="RefSeq" id="WP_121896091.1">
    <property type="nucleotide sequence ID" value="NZ_RCNT01000001.1"/>
</dbReference>
<evidence type="ECO:0000259" key="7">
    <source>
        <dbReference type="Pfam" id="PF22692"/>
    </source>
</evidence>
<feature type="domain" description="Flagellar basal body rod protein N-terminal" evidence="5">
    <location>
        <begin position="12"/>
        <end position="35"/>
    </location>
</feature>
<dbReference type="NCBIfam" id="TIGR03506">
    <property type="entry name" value="FlgEFG_subfam"/>
    <property type="match status" value="1"/>
</dbReference>
<dbReference type="InterPro" id="IPR037925">
    <property type="entry name" value="FlgE/F/G-like"/>
</dbReference>
<keyword evidence="8" id="KW-0969">Cilium</keyword>
<keyword evidence="3 4" id="KW-0975">Bacterial flagellum</keyword>
<reference evidence="8 9" key="1">
    <citation type="submission" date="2018-10" db="EMBL/GenBank/DDBJ databases">
        <authorList>
            <person name="Jung H.S."/>
            <person name="Jeon C.O."/>
        </authorList>
    </citation>
    <scope>NUCLEOTIDE SEQUENCE [LARGE SCALE GENOMIC DNA]</scope>
    <source>
        <strain evidence="8 9">MA-7-27</strain>
    </source>
</reference>
<protein>
    <recommendedName>
        <fullName evidence="4">Flagellar basal-body rod protein FlgF</fullName>
    </recommendedName>
</protein>
<dbReference type="Pfam" id="PF22692">
    <property type="entry name" value="LlgE_F_G_D1"/>
    <property type="match status" value="1"/>
</dbReference>
<sequence>MDNATYATLTRQSGLLREMQTVANNIANISTTGFRGEGVVFAEHVAALGADHESLSMASAVGRHIRLEQGALTQTGGSLDFAIEGDGFFLIQTAEGEALTRAGHFMPNGQGELVNPDGQLLLDAGGAPVFIPPDARSITLATDGTLSADGQPLTVIGLWQPVDPNDLRHQTGVQFVADGGVGPAPPATLLQGFLEESNVNPVGQITRMIEVQRSYELGQSFLDKEDERMRSFLRTVGARS</sequence>
<dbReference type="NCBIfam" id="NF009332">
    <property type="entry name" value="PRK12690.1"/>
    <property type="match status" value="1"/>
</dbReference>
<evidence type="ECO:0000259" key="6">
    <source>
        <dbReference type="Pfam" id="PF06429"/>
    </source>
</evidence>
<dbReference type="InterPro" id="IPR020013">
    <property type="entry name" value="Flagellar_FlgE/F/G"/>
</dbReference>
<dbReference type="PROSITE" id="PS00588">
    <property type="entry name" value="FLAGELLA_BB_ROD"/>
    <property type="match status" value="1"/>
</dbReference>
<keyword evidence="9" id="KW-1185">Reference proteome</keyword>
<evidence type="ECO:0000259" key="5">
    <source>
        <dbReference type="Pfam" id="PF00460"/>
    </source>
</evidence>
<dbReference type="Pfam" id="PF06429">
    <property type="entry name" value="Flg_bbr_C"/>
    <property type="match status" value="1"/>
</dbReference>
<dbReference type="NCBIfam" id="TIGR02490">
    <property type="entry name" value="flgF"/>
    <property type="match status" value="1"/>
</dbReference>
<comment type="caution">
    <text evidence="8">The sequence shown here is derived from an EMBL/GenBank/DDBJ whole genome shotgun (WGS) entry which is preliminary data.</text>
</comment>
<dbReference type="InterPro" id="IPR001444">
    <property type="entry name" value="Flag_bb_rod_N"/>
</dbReference>
<keyword evidence="8" id="KW-0282">Flagellum</keyword>
<dbReference type="EMBL" id="RCNT01000001">
    <property type="protein sequence ID" value="RMA43498.1"/>
    <property type="molecule type" value="Genomic_DNA"/>
</dbReference>
<dbReference type="InterPro" id="IPR019776">
    <property type="entry name" value="Flagellar_basal_body_rod_CS"/>
</dbReference>
<evidence type="ECO:0000313" key="9">
    <source>
        <dbReference type="Proteomes" id="UP000281343"/>
    </source>
</evidence>
<dbReference type="Proteomes" id="UP000281343">
    <property type="component" value="Unassembled WGS sequence"/>
</dbReference>